<accession>A0A3N4KXP4</accession>
<protein>
    <submittedName>
        <fullName evidence="2">Glycosyltransferase family 90 protein</fullName>
    </submittedName>
</protein>
<gene>
    <name evidence="2" type="ORF">P167DRAFT_482838</name>
</gene>
<dbReference type="GO" id="GO:0016740">
    <property type="term" value="F:transferase activity"/>
    <property type="evidence" value="ECO:0007669"/>
    <property type="project" value="UniProtKB-KW"/>
</dbReference>
<dbReference type="AlphaFoldDB" id="A0A3N4KXP4"/>
<evidence type="ECO:0000313" key="2">
    <source>
        <dbReference type="EMBL" id="RPB15330.1"/>
    </source>
</evidence>
<dbReference type="Pfam" id="PF05686">
    <property type="entry name" value="Glyco_transf_90"/>
    <property type="match status" value="1"/>
</dbReference>
<dbReference type="OrthoDB" id="541052at2759"/>
<dbReference type="PANTHER" id="PTHR12203">
    <property type="entry name" value="KDEL LYS-ASP-GLU-LEU CONTAINING - RELATED"/>
    <property type="match status" value="1"/>
</dbReference>
<dbReference type="InterPro" id="IPR006598">
    <property type="entry name" value="CAP10"/>
</dbReference>
<name>A0A3N4KXP4_9PEZI</name>
<dbReference type="SMART" id="SM00672">
    <property type="entry name" value="CAP10"/>
    <property type="match status" value="1"/>
</dbReference>
<sequence>MFPKTPSASVHVHVLNSGHPIPKLIQDAEARYKQMQESQSNSLSEAVMEYRRRYNMNPPPGFDKWYEYAKNRDSIIIDNYDTIYHSLKPFWGLPPQEIRKRAREAIGFNDPIGLHDNKLLHASIRNGAINVGGQGPDWQKEATQLMIEKFVTFLPDMELGFNIHDEPRIVVPSDMLTQYLDRADTVLSRIKSSDPLSDDFTPLPAEERGSVPDFPRTLFNVFAHQPTWNGAQMSCPADSPAKSIDIDVKDDIDRFSVQPLGFITNTTEASDICLSPSLQSRHGFFDRPNAFNVAHQLIPVFSQSKPSSFNDILYPSPWYWAGRVEYDDAKDIDWDQKHSNLYWRGSTTGGFSRNGGWKRQHRQHTVTVINKNETAKILVQEHHGVSGDWSVREVKRESLAGLFDVRFSHVGQCDAKDCDDQREFFDIAPKADQDDAWQWKYLLDMDGNAFSGRYYAFLESNSAVFKQAIFREWHEEWIVPWVHYVPVSMDLEEIAEMMRYFEMEQEGKRAIQKIAQEGRKWAKAVLRKEDFEVWFFRLLLEYGRVIDDNRETIGFLG</sequence>
<keyword evidence="3" id="KW-1185">Reference proteome</keyword>
<dbReference type="Proteomes" id="UP000277580">
    <property type="component" value="Unassembled WGS sequence"/>
</dbReference>
<dbReference type="InterPro" id="IPR051091">
    <property type="entry name" value="O-Glucosyltr/Glycosyltrsf_90"/>
</dbReference>
<keyword evidence="2" id="KW-0808">Transferase</keyword>
<dbReference type="InParanoid" id="A0A3N4KXP4"/>
<reference evidence="2 3" key="1">
    <citation type="journal article" date="2018" name="Nat. Ecol. Evol.">
        <title>Pezizomycetes genomes reveal the molecular basis of ectomycorrhizal truffle lifestyle.</title>
        <authorList>
            <person name="Murat C."/>
            <person name="Payen T."/>
            <person name="Noel B."/>
            <person name="Kuo A."/>
            <person name="Morin E."/>
            <person name="Chen J."/>
            <person name="Kohler A."/>
            <person name="Krizsan K."/>
            <person name="Balestrini R."/>
            <person name="Da Silva C."/>
            <person name="Montanini B."/>
            <person name="Hainaut M."/>
            <person name="Levati E."/>
            <person name="Barry K.W."/>
            <person name="Belfiori B."/>
            <person name="Cichocki N."/>
            <person name="Clum A."/>
            <person name="Dockter R.B."/>
            <person name="Fauchery L."/>
            <person name="Guy J."/>
            <person name="Iotti M."/>
            <person name="Le Tacon F."/>
            <person name="Lindquist E.A."/>
            <person name="Lipzen A."/>
            <person name="Malagnac F."/>
            <person name="Mello A."/>
            <person name="Molinier V."/>
            <person name="Miyauchi S."/>
            <person name="Poulain J."/>
            <person name="Riccioni C."/>
            <person name="Rubini A."/>
            <person name="Sitrit Y."/>
            <person name="Splivallo R."/>
            <person name="Traeger S."/>
            <person name="Wang M."/>
            <person name="Zifcakova L."/>
            <person name="Wipf D."/>
            <person name="Zambonelli A."/>
            <person name="Paolocci F."/>
            <person name="Nowrousian M."/>
            <person name="Ottonello S."/>
            <person name="Baldrian P."/>
            <person name="Spatafora J.W."/>
            <person name="Henrissat B."/>
            <person name="Nagy L.G."/>
            <person name="Aury J.M."/>
            <person name="Wincker P."/>
            <person name="Grigoriev I.V."/>
            <person name="Bonfante P."/>
            <person name="Martin F.M."/>
        </authorList>
    </citation>
    <scope>NUCLEOTIDE SEQUENCE [LARGE SCALE GENOMIC DNA]</scope>
    <source>
        <strain evidence="2 3">CCBAS932</strain>
    </source>
</reference>
<feature type="domain" description="Glycosyl transferase CAP10" evidence="1">
    <location>
        <begin position="256"/>
        <end position="549"/>
    </location>
</feature>
<proteinExistence type="predicted"/>
<evidence type="ECO:0000313" key="3">
    <source>
        <dbReference type="Proteomes" id="UP000277580"/>
    </source>
</evidence>
<dbReference type="PANTHER" id="PTHR12203:SF104">
    <property type="entry name" value="PROTEIN CAP1, PUTATIVE (AFU_ORTHOLOGUE AFUA_1G05595)-RELATED"/>
    <property type="match status" value="1"/>
</dbReference>
<organism evidence="2 3">
    <name type="scientific">Morchella conica CCBAS932</name>
    <dbReference type="NCBI Taxonomy" id="1392247"/>
    <lineage>
        <taxon>Eukaryota</taxon>
        <taxon>Fungi</taxon>
        <taxon>Dikarya</taxon>
        <taxon>Ascomycota</taxon>
        <taxon>Pezizomycotina</taxon>
        <taxon>Pezizomycetes</taxon>
        <taxon>Pezizales</taxon>
        <taxon>Morchellaceae</taxon>
        <taxon>Morchella</taxon>
    </lineage>
</organism>
<evidence type="ECO:0000259" key="1">
    <source>
        <dbReference type="SMART" id="SM00672"/>
    </source>
</evidence>
<dbReference type="EMBL" id="ML119113">
    <property type="protein sequence ID" value="RPB15330.1"/>
    <property type="molecule type" value="Genomic_DNA"/>
</dbReference>